<evidence type="ECO:0000313" key="2">
    <source>
        <dbReference type="EMBL" id="EFI83611.1"/>
    </source>
</evidence>
<proteinExistence type="predicted"/>
<organism evidence="2 3">
    <name type="scientific">Listeria grayi DSM 20601</name>
    <dbReference type="NCBI Taxonomy" id="525367"/>
    <lineage>
        <taxon>Bacteria</taxon>
        <taxon>Bacillati</taxon>
        <taxon>Bacillota</taxon>
        <taxon>Bacilli</taxon>
        <taxon>Bacillales</taxon>
        <taxon>Listeriaceae</taxon>
        <taxon>Listeria</taxon>
    </lineage>
</organism>
<protein>
    <submittedName>
        <fullName evidence="2">Uncharacterized protein</fullName>
    </submittedName>
</protein>
<name>D7UZ44_LISGR</name>
<dbReference type="EMBL" id="ACCR02000005">
    <property type="protein sequence ID" value="EFI83611.1"/>
    <property type="molecule type" value="Genomic_DNA"/>
</dbReference>
<dbReference type="Proteomes" id="UP000010119">
    <property type="component" value="Unassembled WGS sequence"/>
</dbReference>
<keyword evidence="3" id="KW-1185">Reference proteome</keyword>
<feature type="signal peptide" evidence="1">
    <location>
        <begin position="1"/>
        <end position="20"/>
    </location>
</feature>
<dbReference type="HOGENOM" id="CLU_2917080_0_0_9"/>
<sequence>MLTILLLLRMIALLPFFLSAASISNEDVYELGAEQKNINPFTYLYSKWNKEIAQLLYANYE</sequence>
<gene>
    <name evidence="2" type="ORF">HMPREF0556_12296</name>
</gene>
<evidence type="ECO:0000313" key="3">
    <source>
        <dbReference type="Proteomes" id="UP000010119"/>
    </source>
</evidence>
<accession>D7UZ44</accession>
<keyword evidence="1" id="KW-0732">Signal</keyword>
<evidence type="ECO:0000256" key="1">
    <source>
        <dbReference type="SAM" id="SignalP"/>
    </source>
</evidence>
<dbReference type="STRING" id="525367.HMPREF0556_12296"/>
<comment type="caution">
    <text evidence="2">The sequence shown here is derived from an EMBL/GenBank/DDBJ whole genome shotgun (WGS) entry which is preliminary data.</text>
</comment>
<feature type="chain" id="PRO_5003106835" evidence="1">
    <location>
        <begin position="21"/>
        <end position="61"/>
    </location>
</feature>
<dbReference type="AlphaFoldDB" id="D7UZ44"/>
<reference evidence="2" key="1">
    <citation type="submission" date="2010-06" db="EMBL/GenBank/DDBJ databases">
        <authorList>
            <person name="Muzny D."/>
            <person name="Qin X."/>
            <person name="Buhay C."/>
            <person name="Dugan-Rocha S."/>
            <person name="Ding Y."/>
            <person name="Chen G."/>
            <person name="Hawes A."/>
            <person name="Holder M."/>
            <person name="Jhangiani S."/>
            <person name="Johnson A."/>
            <person name="Khan Z."/>
            <person name="Li Z."/>
            <person name="Liu W."/>
            <person name="Liu X."/>
            <person name="Perez L."/>
            <person name="Shen H."/>
            <person name="Wang Q."/>
            <person name="Watt J."/>
            <person name="Xi L."/>
            <person name="Xin Y."/>
            <person name="Zhou J."/>
            <person name="Deng J."/>
            <person name="Jiang H."/>
            <person name="Liu Y."/>
            <person name="Qu J."/>
            <person name="Song X.-Z."/>
            <person name="Zhang L."/>
            <person name="Villasana D."/>
            <person name="Johnson A."/>
            <person name="Liu J."/>
            <person name="Liyanage D."/>
            <person name="Lorensuhewa L."/>
            <person name="Robinson T."/>
            <person name="Song A."/>
            <person name="Song B.-B."/>
            <person name="Dinh H."/>
            <person name="Thornton R."/>
            <person name="Coyle M."/>
            <person name="Francisco L."/>
            <person name="Jackson L."/>
            <person name="Javaid M."/>
            <person name="Korchina V."/>
            <person name="Kovar C."/>
            <person name="Mata R."/>
            <person name="Mathew T."/>
            <person name="Ngo R."/>
            <person name="Nguyen L."/>
            <person name="Nguyen N."/>
            <person name="Okwuonu G."/>
            <person name="Ongeri F."/>
            <person name="Pham C."/>
            <person name="Simmons D."/>
            <person name="Wilczek-Boney K."/>
            <person name="Hale W."/>
            <person name="Jakkamsetti A."/>
            <person name="Pham P."/>
            <person name="Ruth R."/>
            <person name="San Lucas F."/>
            <person name="Warren J."/>
            <person name="Zhang J."/>
            <person name="Zhao Z."/>
            <person name="Zhou C."/>
            <person name="Zhu D."/>
            <person name="Lee S."/>
            <person name="Bess C."/>
            <person name="Blankenburg K."/>
            <person name="Forbes L."/>
            <person name="Fu Q."/>
            <person name="Gubbala S."/>
            <person name="Hirani K."/>
            <person name="Jayaseelan J.C."/>
            <person name="Lara F."/>
            <person name="Munidasa M."/>
            <person name="Palculict T."/>
            <person name="Patil S."/>
            <person name="Pu L.-L."/>
            <person name="Saada N."/>
            <person name="Tang L."/>
            <person name="Weissenberger G."/>
            <person name="Zhu Y."/>
            <person name="Hemphill L."/>
            <person name="Shang Y."/>
            <person name="Youmans B."/>
            <person name="Ayvaz T."/>
            <person name="Ross M."/>
            <person name="Santibanez J."/>
            <person name="Aqrawi P."/>
            <person name="Gross S."/>
            <person name="Joshi V."/>
            <person name="Fowler G."/>
            <person name="Nazareth L."/>
            <person name="Reid J."/>
            <person name="Worley K."/>
            <person name="Petrosino J."/>
            <person name="Highlander S."/>
            <person name="Gibbs R."/>
        </authorList>
    </citation>
    <scope>NUCLEOTIDE SEQUENCE [LARGE SCALE GENOMIC DNA]</scope>
    <source>
        <strain evidence="2">DSM 20601</strain>
    </source>
</reference>